<comment type="caution">
    <text evidence="2">The sequence shown here is derived from an EMBL/GenBank/DDBJ whole genome shotgun (WGS) entry which is preliminary data.</text>
</comment>
<dbReference type="RefSeq" id="WP_252761206.1">
    <property type="nucleotide sequence ID" value="NZ_JAMXLY010000030.1"/>
</dbReference>
<dbReference type="Gene3D" id="3.40.50.300">
    <property type="entry name" value="P-loop containing nucleotide triphosphate hydrolases"/>
    <property type="match status" value="1"/>
</dbReference>
<name>A0ABT1BYT1_9BACT</name>
<dbReference type="PANTHER" id="PTHR34301">
    <property type="entry name" value="DNA-BINDING PROTEIN-RELATED"/>
    <property type="match status" value="1"/>
</dbReference>
<gene>
    <name evidence="2" type="ORF">NG821_08370</name>
</gene>
<evidence type="ECO:0000259" key="1">
    <source>
        <dbReference type="Pfam" id="PF01637"/>
    </source>
</evidence>
<dbReference type="SUPFAM" id="SSF52540">
    <property type="entry name" value="P-loop containing nucleoside triphosphate hydrolases"/>
    <property type="match status" value="1"/>
</dbReference>
<dbReference type="InterPro" id="IPR011579">
    <property type="entry name" value="ATPase_dom"/>
</dbReference>
<keyword evidence="3" id="KW-1185">Reference proteome</keyword>
<evidence type="ECO:0000313" key="2">
    <source>
        <dbReference type="EMBL" id="MCO6025850.1"/>
    </source>
</evidence>
<dbReference type="InterPro" id="IPR027417">
    <property type="entry name" value="P-loop_NTPase"/>
</dbReference>
<organism evidence="2 3">
    <name type="scientific">Segatella cerevisiae</name>
    <dbReference type="NCBI Taxonomy" id="2053716"/>
    <lineage>
        <taxon>Bacteria</taxon>
        <taxon>Pseudomonadati</taxon>
        <taxon>Bacteroidota</taxon>
        <taxon>Bacteroidia</taxon>
        <taxon>Bacteroidales</taxon>
        <taxon>Prevotellaceae</taxon>
        <taxon>Segatella</taxon>
    </lineage>
</organism>
<keyword evidence="2" id="KW-0547">Nucleotide-binding</keyword>
<accession>A0ABT1BYT1</accession>
<feature type="domain" description="ATPase" evidence="1">
    <location>
        <begin position="16"/>
        <end position="190"/>
    </location>
</feature>
<protein>
    <submittedName>
        <fullName evidence="2">ATP-binding protein</fullName>
    </submittedName>
</protein>
<keyword evidence="2" id="KW-0067">ATP-binding</keyword>
<dbReference type="PANTHER" id="PTHR34301:SF8">
    <property type="entry name" value="ATPASE DOMAIN-CONTAINING PROTEIN"/>
    <property type="match status" value="1"/>
</dbReference>
<dbReference type="Proteomes" id="UP001204015">
    <property type="component" value="Unassembled WGS sequence"/>
</dbReference>
<reference evidence="2 3" key="1">
    <citation type="submission" date="2022-06" db="EMBL/GenBank/DDBJ databases">
        <title>A taxonomic note on the genus Prevotella: Description of four novel genera and emended description of the genera Hallella and Xylanibacter.</title>
        <authorList>
            <person name="Hitch T.C.A."/>
        </authorList>
    </citation>
    <scope>NUCLEOTIDE SEQUENCE [LARGE SCALE GENOMIC DNA]</scope>
    <source>
        <strain evidence="2 3">DSM 100619</strain>
    </source>
</reference>
<sequence length="375" mass="43689">MKRPFVYGELAQKENFIDREEERQKIKTFLGNGINVMLISPRRWGKSSLIKRAMQELTAERSDVRVCFIDAFRIHTEAEFYNAYATAVINGIGSTLEKAISFLKKYIPSLKPSVTFGNDSLNAVSLNLNFKPLKRSAEEILDLPEKLAASHHYHVIICIDEFQQLAVLPEWKNMEGMLRSVWQQQEDVNYCLYGSKRHMMLDIFNNSNNPFYRFGQTFYLNKISREHWIPYILKSFRDTGKTISPEMAGKICDTVECHSWYVQQLSFFVWSATRDKVTDEIFNSQLTLLIDTNAPVFETDTDNLVPSQINMLKAIADGEMHFNAKAVNEKYELGAPQSVSRNQKMLIRKDIIEKYQDRYTFVDPVFKLWFVRNFC</sequence>
<dbReference type="GO" id="GO:0005524">
    <property type="term" value="F:ATP binding"/>
    <property type="evidence" value="ECO:0007669"/>
    <property type="project" value="UniProtKB-KW"/>
</dbReference>
<dbReference type="EMBL" id="JAMXLY010000030">
    <property type="protein sequence ID" value="MCO6025850.1"/>
    <property type="molecule type" value="Genomic_DNA"/>
</dbReference>
<proteinExistence type="predicted"/>
<evidence type="ECO:0000313" key="3">
    <source>
        <dbReference type="Proteomes" id="UP001204015"/>
    </source>
</evidence>
<dbReference type="Pfam" id="PF01637">
    <property type="entry name" value="ATPase_2"/>
    <property type="match status" value="1"/>
</dbReference>